<name>A0A3M6TML9_POCDA</name>
<organism evidence="1 2">
    <name type="scientific">Pocillopora damicornis</name>
    <name type="common">Cauliflower coral</name>
    <name type="synonym">Millepora damicornis</name>
    <dbReference type="NCBI Taxonomy" id="46731"/>
    <lineage>
        <taxon>Eukaryota</taxon>
        <taxon>Metazoa</taxon>
        <taxon>Cnidaria</taxon>
        <taxon>Anthozoa</taxon>
        <taxon>Hexacorallia</taxon>
        <taxon>Scleractinia</taxon>
        <taxon>Astrocoeniina</taxon>
        <taxon>Pocilloporidae</taxon>
        <taxon>Pocillopora</taxon>
    </lineage>
</organism>
<gene>
    <name evidence="1" type="ORF">pdam_00013368</name>
</gene>
<accession>A0A3M6TML9</accession>
<evidence type="ECO:0000313" key="1">
    <source>
        <dbReference type="EMBL" id="RMX42610.1"/>
    </source>
</evidence>
<keyword evidence="2" id="KW-1185">Reference proteome</keyword>
<dbReference type="EMBL" id="RCHS01003331">
    <property type="protein sequence ID" value="RMX42610.1"/>
    <property type="molecule type" value="Genomic_DNA"/>
</dbReference>
<reference evidence="1 2" key="1">
    <citation type="journal article" date="2018" name="Sci. Rep.">
        <title>Comparative analysis of the Pocillopora damicornis genome highlights role of immune system in coral evolution.</title>
        <authorList>
            <person name="Cunning R."/>
            <person name="Bay R.A."/>
            <person name="Gillette P."/>
            <person name="Baker A.C."/>
            <person name="Traylor-Knowles N."/>
        </authorList>
    </citation>
    <scope>NUCLEOTIDE SEQUENCE [LARGE SCALE GENOMIC DNA]</scope>
    <source>
        <strain evidence="1">RSMAS</strain>
        <tissue evidence="1">Whole animal</tissue>
    </source>
</reference>
<comment type="caution">
    <text evidence="1">The sequence shown here is derived from an EMBL/GenBank/DDBJ whole genome shotgun (WGS) entry which is preliminary data.</text>
</comment>
<protein>
    <submittedName>
        <fullName evidence="1">Uncharacterized protein</fullName>
    </submittedName>
</protein>
<dbReference type="AlphaFoldDB" id="A0A3M6TML9"/>
<sequence length="56" mass="6501">SSISLQYSCKVITILSVFHQQEWELTLEARYGIDGEERMEVDNEPGNCISEDYNLF</sequence>
<proteinExistence type="predicted"/>
<feature type="non-terminal residue" evidence="1">
    <location>
        <position position="1"/>
    </location>
</feature>
<dbReference type="Proteomes" id="UP000275408">
    <property type="component" value="Unassembled WGS sequence"/>
</dbReference>
<evidence type="ECO:0000313" key="2">
    <source>
        <dbReference type="Proteomes" id="UP000275408"/>
    </source>
</evidence>